<dbReference type="EMBL" id="FTNC01000024">
    <property type="protein sequence ID" value="SIR39496.1"/>
    <property type="molecule type" value="Genomic_DNA"/>
</dbReference>
<dbReference type="AlphaFoldDB" id="A0A1N7AKG2"/>
<gene>
    <name evidence="1" type="ORF">SAMN05421834_1243</name>
</gene>
<proteinExistence type="predicted"/>
<dbReference type="Proteomes" id="UP000185669">
    <property type="component" value="Unassembled WGS sequence"/>
</dbReference>
<evidence type="ECO:0000313" key="1">
    <source>
        <dbReference type="EMBL" id="SIR39496.1"/>
    </source>
</evidence>
<name>A0A1N7AKG2_9FIRM</name>
<dbReference type="STRING" id="56779.SAMN05421834_1243"/>
<sequence length="33" mass="3743">MKKIAVPVQGENVSAHFEPGINFFYFILDICSK</sequence>
<evidence type="ECO:0000313" key="2">
    <source>
        <dbReference type="Proteomes" id="UP000185669"/>
    </source>
</evidence>
<organism evidence="1 2">
    <name type="scientific">Halanaerobium kushneri</name>
    <dbReference type="NCBI Taxonomy" id="56779"/>
    <lineage>
        <taxon>Bacteria</taxon>
        <taxon>Bacillati</taxon>
        <taxon>Bacillota</taxon>
        <taxon>Clostridia</taxon>
        <taxon>Halanaerobiales</taxon>
        <taxon>Halanaerobiaceae</taxon>
        <taxon>Halanaerobium</taxon>
    </lineage>
</organism>
<reference evidence="2" key="1">
    <citation type="submission" date="2017-01" db="EMBL/GenBank/DDBJ databases">
        <authorList>
            <person name="Varghese N."/>
            <person name="Submissions S."/>
        </authorList>
    </citation>
    <scope>NUCLEOTIDE SEQUENCE [LARGE SCALE GENOMIC DNA]</scope>
    <source>
        <strain evidence="2">ATCC 700103</strain>
    </source>
</reference>
<keyword evidence="2" id="KW-1185">Reference proteome</keyword>
<protein>
    <submittedName>
        <fullName evidence="1">Uncharacterized protein</fullName>
    </submittedName>
</protein>
<accession>A0A1N7AKG2</accession>